<protein>
    <submittedName>
        <fullName evidence="2">CRISPR-associated Cse1 family protein</fullName>
    </submittedName>
</protein>
<accession>A0A543AS43</accession>
<dbReference type="InParanoid" id="A0A543AS43"/>
<dbReference type="RefSeq" id="WP_246100384.1">
    <property type="nucleotide sequence ID" value="NZ_JBHTGS010000001.1"/>
</dbReference>
<evidence type="ECO:0000313" key="3">
    <source>
        <dbReference type="Proteomes" id="UP000317043"/>
    </source>
</evidence>
<dbReference type="Proteomes" id="UP000317043">
    <property type="component" value="Unassembled WGS sequence"/>
</dbReference>
<dbReference type="Pfam" id="PF09481">
    <property type="entry name" value="CRISPR_Cse1"/>
    <property type="match status" value="1"/>
</dbReference>
<proteinExistence type="predicted"/>
<name>A0A543AS43_9ACTN</name>
<dbReference type="EMBL" id="VFOW01000001">
    <property type="protein sequence ID" value="TQL75394.1"/>
    <property type="molecule type" value="Genomic_DNA"/>
</dbReference>
<feature type="region of interest" description="Disordered" evidence="1">
    <location>
        <begin position="499"/>
        <end position="524"/>
    </location>
</feature>
<evidence type="ECO:0000313" key="2">
    <source>
        <dbReference type="EMBL" id="TQL75394.1"/>
    </source>
</evidence>
<sequence length="524" mass="59288">MDEFDLRTSPWIGVTFRDPPSDVRPIGLRELFLRSTDIIDVNAPLPPAMAGLMRVLSVLTAQITGLDKAGSASQWHRLRAELLEDRERGFDEDEINRVLSDDSHFRLFDVDRPFLQDPRLSTECPGSTGVNKLQWTRIAGNNQVFLSHDTDVVQRPLTAAESVWHLLAWLYYGPSGTCTPRTVQGTRAGNTGSGPLRRTLSVHPMGDNLYETLLLNQAYVPPGDGVAMAPWEDQLNDPLSEPPMPSGFAGILSRRFRHAVLLVPNEAGDAVVDAYITWAWRYPHGEVDDPFVPYQENKKGDRFPRYARADRAIWRDLDSLILESTVESRDDRPQVLVELSELSIDLLERLRIRAIGYDQDGQTRDKAYFQETTPPILGVLKNHDLDDRVRRVHDAASGCGESLRRALRLAWQELRHDPKAEEPAAAMADYWSRAGRRFWGLVESREPLPIMPNEFIRIALSVWDTVTGAYETGPDAIKTLETHRTRLLRGWRKDAMYGDGNGSVEQSQYRDQAGNERLAADDDW</sequence>
<organism evidence="2 3">
    <name type="scientific">Stackebrandtia endophytica</name>
    <dbReference type="NCBI Taxonomy" id="1496996"/>
    <lineage>
        <taxon>Bacteria</taxon>
        <taxon>Bacillati</taxon>
        <taxon>Actinomycetota</taxon>
        <taxon>Actinomycetes</taxon>
        <taxon>Glycomycetales</taxon>
        <taxon>Glycomycetaceae</taxon>
        <taxon>Stackebrandtia</taxon>
    </lineage>
</organism>
<dbReference type="NCBIfam" id="TIGR02547">
    <property type="entry name" value="casA_cse1"/>
    <property type="match status" value="1"/>
</dbReference>
<comment type="caution">
    <text evidence="2">The sequence shown here is derived from an EMBL/GenBank/DDBJ whole genome shotgun (WGS) entry which is preliminary data.</text>
</comment>
<keyword evidence="3" id="KW-1185">Reference proteome</keyword>
<reference evidence="2 3" key="1">
    <citation type="submission" date="2019-06" db="EMBL/GenBank/DDBJ databases">
        <title>Sequencing the genomes of 1000 actinobacteria strains.</title>
        <authorList>
            <person name="Klenk H.-P."/>
        </authorList>
    </citation>
    <scope>NUCLEOTIDE SEQUENCE [LARGE SCALE GENOMIC DNA]</scope>
    <source>
        <strain evidence="2 3">DSM 45928</strain>
    </source>
</reference>
<dbReference type="AlphaFoldDB" id="A0A543AS43"/>
<dbReference type="InterPro" id="IPR013381">
    <property type="entry name" value="CRISPR-assoc_prot_Cse1"/>
</dbReference>
<gene>
    <name evidence="2" type="ORF">FB566_0895</name>
</gene>
<evidence type="ECO:0000256" key="1">
    <source>
        <dbReference type="SAM" id="MobiDB-lite"/>
    </source>
</evidence>